<comment type="caution">
    <text evidence="4">The sequence shown here is derived from an EMBL/GenBank/DDBJ whole genome shotgun (WGS) entry which is preliminary data.</text>
</comment>
<reference evidence="4" key="2">
    <citation type="journal article" date="2021" name="PeerJ">
        <title>Extensive microbial diversity within the chicken gut microbiome revealed by metagenomics and culture.</title>
        <authorList>
            <person name="Gilroy R."/>
            <person name="Ravi A."/>
            <person name="Getino M."/>
            <person name="Pursley I."/>
            <person name="Horton D.L."/>
            <person name="Alikhan N.F."/>
            <person name="Baker D."/>
            <person name="Gharbi K."/>
            <person name="Hall N."/>
            <person name="Watson M."/>
            <person name="Adriaenssens E.M."/>
            <person name="Foster-Nyarko E."/>
            <person name="Jarju S."/>
            <person name="Secka A."/>
            <person name="Antonio M."/>
            <person name="Oren A."/>
            <person name="Chaudhuri R.R."/>
            <person name="La Ragione R."/>
            <person name="Hildebrand F."/>
            <person name="Pallen M.J."/>
        </authorList>
    </citation>
    <scope>NUCLEOTIDE SEQUENCE</scope>
    <source>
        <strain evidence="4">15467</strain>
    </source>
</reference>
<accession>A0A9D9DPD0</accession>
<evidence type="ECO:0000256" key="2">
    <source>
        <dbReference type="SAM" id="SignalP"/>
    </source>
</evidence>
<evidence type="ECO:0000313" key="4">
    <source>
        <dbReference type="EMBL" id="MBO8428759.1"/>
    </source>
</evidence>
<dbReference type="Gene3D" id="2.60.40.380">
    <property type="entry name" value="Purple acid phosphatase-like, N-terminal"/>
    <property type="match status" value="1"/>
</dbReference>
<feature type="chain" id="PRO_5039316037" evidence="2">
    <location>
        <begin position="24"/>
        <end position="436"/>
    </location>
</feature>
<dbReference type="InterPro" id="IPR029052">
    <property type="entry name" value="Metallo-depent_PP-like"/>
</dbReference>
<gene>
    <name evidence="4" type="ORF">IAC68_02355</name>
</gene>
<protein>
    <submittedName>
        <fullName evidence="4">Metallophosphoesterase family protein</fullName>
    </submittedName>
</protein>
<dbReference type="InterPro" id="IPR004843">
    <property type="entry name" value="Calcineurin-like_PHP"/>
</dbReference>
<dbReference type="GO" id="GO:0003993">
    <property type="term" value="F:acid phosphatase activity"/>
    <property type="evidence" value="ECO:0007669"/>
    <property type="project" value="InterPro"/>
</dbReference>
<organism evidence="4 5">
    <name type="scientific">Candidatus Egerieousia excrementavium</name>
    <dbReference type="NCBI Taxonomy" id="2840778"/>
    <lineage>
        <taxon>Bacteria</taxon>
        <taxon>Pseudomonadati</taxon>
        <taxon>Bacteroidota</taxon>
        <taxon>Bacteroidia</taxon>
        <taxon>Bacteroidales</taxon>
        <taxon>Candidatus Egerieousia</taxon>
    </lineage>
</organism>
<evidence type="ECO:0000256" key="1">
    <source>
        <dbReference type="ARBA" id="ARBA00022729"/>
    </source>
</evidence>
<dbReference type="PANTHER" id="PTHR22953">
    <property type="entry name" value="ACID PHOSPHATASE RELATED"/>
    <property type="match status" value="1"/>
</dbReference>
<keyword evidence="1 2" id="KW-0732">Signal</keyword>
<dbReference type="Proteomes" id="UP000823635">
    <property type="component" value="Unassembled WGS sequence"/>
</dbReference>
<sequence length="436" mass="49396">MMKTLTRLFAAGALLCASATVYAGPDKLYSITACPGEDASTEMNISWAADTSLKRSVVAYTEAKDVSLKKIRYARPLVEYCDLFKGIYSKNSKNEDFYQDVVFNKCGAELKGLKPDREYIYWVLPGEDSLAERGSLELSQARRFKTAGAKEWSICIISDFHAYDPLPKRLEAASAMIDKIIEYDNDIDWILHLGDVCAWGGSYSFWQNLYENKHFKNYMWAGVNGNHDNMSRKYELTNRYFKNAGFYPRNGYEGEEGVCYFFKYGNALFIMLNNESMREEEGLQAAQEWVREVIAENPADYVVVCEHYQWFFGADGSTSQYGRWSELFDECGVDLALSGNNHIYVRTDALYGGRETDGTKGTVYIQSPSSDNERGQEKVSGEIEHNSGIIKFRWNEGPATVGGMHMSADKKMLTVKLLDREGNILDSVNVLAKKKN</sequence>
<proteinExistence type="predicted"/>
<dbReference type="Gene3D" id="3.60.21.10">
    <property type="match status" value="1"/>
</dbReference>
<dbReference type="SUPFAM" id="SSF56300">
    <property type="entry name" value="Metallo-dependent phosphatases"/>
    <property type="match status" value="1"/>
</dbReference>
<evidence type="ECO:0000313" key="5">
    <source>
        <dbReference type="Proteomes" id="UP000823635"/>
    </source>
</evidence>
<dbReference type="PANTHER" id="PTHR22953:SF153">
    <property type="entry name" value="PURPLE ACID PHOSPHATASE"/>
    <property type="match status" value="1"/>
</dbReference>
<feature type="signal peptide" evidence="2">
    <location>
        <begin position="1"/>
        <end position="23"/>
    </location>
</feature>
<dbReference type="AlphaFoldDB" id="A0A9D9DPD0"/>
<dbReference type="EMBL" id="JADINB010000056">
    <property type="protein sequence ID" value="MBO8428759.1"/>
    <property type="molecule type" value="Genomic_DNA"/>
</dbReference>
<dbReference type="InterPro" id="IPR039331">
    <property type="entry name" value="PAPs-like"/>
</dbReference>
<reference evidence="4" key="1">
    <citation type="submission" date="2020-10" db="EMBL/GenBank/DDBJ databases">
        <authorList>
            <person name="Gilroy R."/>
        </authorList>
    </citation>
    <scope>NUCLEOTIDE SEQUENCE</scope>
    <source>
        <strain evidence="4">15467</strain>
    </source>
</reference>
<feature type="domain" description="Calcineurin-like phosphoesterase" evidence="3">
    <location>
        <begin position="154"/>
        <end position="343"/>
    </location>
</feature>
<dbReference type="Pfam" id="PF00149">
    <property type="entry name" value="Metallophos"/>
    <property type="match status" value="1"/>
</dbReference>
<name>A0A9D9DPD0_9BACT</name>
<evidence type="ECO:0000259" key="3">
    <source>
        <dbReference type="Pfam" id="PF00149"/>
    </source>
</evidence>